<dbReference type="AlphaFoldDB" id="A0A9P9IQQ4"/>
<keyword evidence="1" id="KW-0472">Membrane</keyword>
<keyword evidence="1" id="KW-0812">Transmembrane</keyword>
<accession>A0A9P9IQQ4</accession>
<reference evidence="2" key="1">
    <citation type="journal article" date="2021" name="Nat. Commun.">
        <title>Genetic determinants of endophytism in the Arabidopsis root mycobiome.</title>
        <authorList>
            <person name="Mesny F."/>
            <person name="Miyauchi S."/>
            <person name="Thiergart T."/>
            <person name="Pickel B."/>
            <person name="Atanasova L."/>
            <person name="Karlsson M."/>
            <person name="Huettel B."/>
            <person name="Barry K.W."/>
            <person name="Haridas S."/>
            <person name="Chen C."/>
            <person name="Bauer D."/>
            <person name="Andreopoulos W."/>
            <person name="Pangilinan J."/>
            <person name="LaButti K."/>
            <person name="Riley R."/>
            <person name="Lipzen A."/>
            <person name="Clum A."/>
            <person name="Drula E."/>
            <person name="Henrissat B."/>
            <person name="Kohler A."/>
            <person name="Grigoriev I.V."/>
            <person name="Martin F.M."/>
            <person name="Hacquard S."/>
        </authorList>
    </citation>
    <scope>NUCLEOTIDE SEQUENCE</scope>
    <source>
        <strain evidence="2">MPI-CAGE-AT-0021</strain>
    </source>
</reference>
<sequence>MAAASPLWLFARTSFLIDTYLHSIQVLGVCIDIMSLPIETACLACVCSDCSDSPLSITGSIAGILTLATAISSFIWVYIRLFRESGHDIAQKYRMLQNRVENLEYLRSRLHKTQALDKDPFIRYRLHISLNKARDAADMANRCLISHQPASGFRSRVSFILFKERLLQDLNESLSDLGELVSDISKRLPLDTDASIKETLHIVRKETSHQVENILILVGQVLNRIQSLEESRSYHKSMGRPSQPGV</sequence>
<dbReference type="Proteomes" id="UP000717696">
    <property type="component" value="Unassembled WGS sequence"/>
</dbReference>
<name>A0A9P9IQQ4_9HYPO</name>
<dbReference type="EMBL" id="JAGMUU010000022">
    <property type="protein sequence ID" value="KAH7127745.1"/>
    <property type="molecule type" value="Genomic_DNA"/>
</dbReference>
<proteinExistence type="predicted"/>
<organism evidence="2 3">
    <name type="scientific">Dactylonectria estremocensis</name>
    <dbReference type="NCBI Taxonomy" id="1079267"/>
    <lineage>
        <taxon>Eukaryota</taxon>
        <taxon>Fungi</taxon>
        <taxon>Dikarya</taxon>
        <taxon>Ascomycota</taxon>
        <taxon>Pezizomycotina</taxon>
        <taxon>Sordariomycetes</taxon>
        <taxon>Hypocreomycetidae</taxon>
        <taxon>Hypocreales</taxon>
        <taxon>Nectriaceae</taxon>
        <taxon>Dactylonectria</taxon>
    </lineage>
</organism>
<dbReference type="OrthoDB" id="5329749at2759"/>
<feature type="transmembrane region" description="Helical" evidence="1">
    <location>
        <begin position="61"/>
        <end position="79"/>
    </location>
</feature>
<keyword evidence="1" id="KW-1133">Transmembrane helix</keyword>
<evidence type="ECO:0000313" key="3">
    <source>
        <dbReference type="Proteomes" id="UP000717696"/>
    </source>
</evidence>
<comment type="caution">
    <text evidence="2">The sequence shown here is derived from an EMBL/GenBank/DDBJ whole genome shotgun (WGS) entry which is preliminary data.</text>
</comment>
<gene>
    <name evidence="2" type="ORF">B0J13DRAFT_564462</name>
</gene>
<evidence type="ECO:0000313" key="2">
    <source>
        <dbReference type="EMBL" id="KAH7127745.1"/>
    </source>
</evidence>
<evidence type="ECO:0000256" key="1">
    <source>
        <dbReference type="SAM" id="Phobius"/>
    </source>
</evidence>
<protein>
    <submittedName>
        <fullName evidence="2">Uncharacterized protein</fullName>
    </submittedName>
</protein>
<keyword evidence="3" id="KW-1185">Reference proteome</keyword>